<gene>
    <name evidence="1" type="ORF">ACIBG2_13125</name>
</gene>
<accession>A0ABW7YQY7</accession>
<sequence>MASHHASGPLASTPYEVAERLVAELALRGVRADLQPCFHGPAWVSVWAGLLIRCDTECYSWITGSDGAGPIYDDVPADDPVTAAARIAARLDELAVQDLAHGARPTQAAPFPNVTP</sequence>
<organism evidence="1 2">
    <name type="scientific">Nonomuraea typhae</name>
    <dbReference type="NCBI Taxonomy" id="2603600"/>
    <lineage>
        <taxon>Bacteria</taxon>
        <taxon>Bacillati</taxon>
        <taxon>Actinomycetota</taxon>
        <taxon>Actinomycetes</taxon>
        <taxon>Streptosporangiales</taxon>
        <taxon>Streptosporangiaceae</taxon>
        <taxon>Nonomuraea</taxon>
    </lineage>
</organism>
<comment type="caution">
    <text evidence="1">The sequence shown here is derived from an EMBL/GenBank/DDBJ whole genome shotgun (WGS) entry which is preliminary data.</text>
</comment>
<proteinExistence type="predicted"/>
<dbReference type="RefSeq" id="WP_397081580.1">
    <property type="nucleotide sequence ID" value="NZ_JBITGY010000003.1"/>
</dbReference>
<dbReference type="Proteomes" id="UP001612741">
    <property type="component" value="Unassembled WGS sequence"/>
</dbReference>
<evidence type="ECO:0000313" key="2">
    <source>
        <dbReference type="Proteomes" id="UP001612741"/>
    </source>
</evidence>
<dbReference type="EMBL" id="JBITGY010000003">
    <property type="protein sequence ID" value="MFI6498327.1"/>
    <property type="molecule type" value="Genomic_DNA"/>
</dbReference>
<name>A0ABW7YQY7_9ACTN</name>
<reference evidence="1 2" key="1">
    <citation type="submission" date="2024-10" db="EMBL/GenBank/DDBJ databases">
        <title>The Natural Products Discovery Center: Release of the First 8490 Sequenced Strains for Exploring Actinobacteria Biosynthetic Diversity.</title>
        <authorList>
            <person name="Kalkreuter E."/>
            <person name="Kautsar S.A."/>
            <person name="Yang D."/>
            <person name="Bader C.D."/>
            <person name="Teijaro C.N."/>
            <person name="Fluegel L."/>
            <person name="Davis C.M."/>
            <person name="Simpson J.R."/>
            <person name="Lauterbach L."/>
            <person name="Steele A.D."/>
            <person name="Gui C."/>
            <person name="Meng S."/>
            <person name="Li G."/>
            <person name="Viehrig K."/>
            <person name="Ye F."/>
            <person name="Su P."/>
            <person name="Kiefer A.F."/>
            <person name="Nichols A."/>
            <person name="Cepeda A.J."/>
            <person name="Yan W."/>
            <person name="Fan B."/>
            <person name="Jiang Y."/>
            <person name="Adhikari A."/>
            <person name="Zheng C.-J."/>
            <person name="Schuster L."/>
            <person name="Cowan T.M."/>
            <person name="Smanski M.J."/>
            <person name="Chevrette M.G."/>
            <person name="De Carvalho L.P.S."/>
            <person name="Shen B."/>
        </authorList>
    </citation>
    <scope>NUCLEOTIDE SEQUENCE [LARGE SCALE GENOMIC DNA]</scope>
    <source>
        <strain evidence="1 2">NPDC050545</strain>
    </source>
</reference>
<keyword evidence="2" id="KW-1185">Reference proteome</keyword>
<evidence type="ECO:0000313" key="1">
    <source>
        <dbReference type="EMBL" id="MFI6498327.1"/>
    </source>
</evidence>
<protein>
    <submittedName>
        <fullName evidence="1">Uncharacterized protein</fullName>
    </submittedName>
</protein>